<dbReference type="Proteomes" id="UP000756860">
    <property type="component" value="Unassembled WGS sequence"/>
</dbReference>
<protein>
    <submittedName>
        <fullName evidence="1">Uncharacterized protein</fullName>
    </submittedName>
</protein>
<organism evidence="1 2">
    <name type="scientific">Geomobilimonas luticola</name>
    <dbReference type="NCBI Taxonomy" id="1114878"/>
    <lineage>
        <taxon>Bacteria</taxon>
        <taxon>Pseudomonadati</taxon>
        <taxon>Thermodesulfobacteriota</taxon>
        <taxon>Desulfuromonadia</taxon>
        <taxon>Geobacterales</taxon>
        <taxon>Geobacteraceae</taxon>
        <taxon>Geomobilimonas</taxon>
    </lineage>
</organism>
<gene>
    <name evidence="1" type="ORF">KI810_16470</name>
</gene>
<evidence type="ECO:0000313" key="1">
    <source>
        <dbReference type="EMBL" id="MBT0654648.1"/>
    </source>
</evidence>
<dbReference type="EMBL" id="JAHCVK010000014">
    <property type="protein sequence ID" value="MBT0654648.1"/>
    <property type="molecule type" value="Genomic_DNA"/>
</dbReference>
<proteinExistence type="predicted"/>
<sequence>MADSCAGMKGIFDEFIGRLLGTFDNGSCLVFRPVALKEKGIFYPQKNQEKRCDNNALYEYFPGHDISISRAQLPNAGGHPLDYKCFVFKLKKI</sequence>
<dbReference type="RefSeq" id="WP_214176657.1">
    <property type="nucleotide sequence ID" value="NZ_JAHCVK010000014.1"/>
</dbReference>
<evidence type="ECO:0000313" key="2">
    <source>
        <dbReference type="Proteomes" id="UP000756860"/>
    </source>
</evidence>
<name>A0ABS5SH03_9BACT</name>
<accession>A0ABS5SH03</accession>
<reference evidence="1 2" key="1">
    <citation type="submission" date="2021-05" db="EMBL/GenBank/DDBJ databases">
        <title>The draft genome of Geobacter luticola JCM 17780.</title>
        <authorList>
            <person name="Xu Z."/>
            <person name="Masuda Y."/>
            <person name="Itoh H."/>
            <person name="Senoo K."/>
        </authorList>
    </citation>
    <scope>NUCLEOTIDE SEQUENCE [LARGE SCALE GENOMIC DNA]</scope>
    <source>
        <strain evidence="1 2">JCM 17780</strain>
    </source>
</reference>
<keyword evidence="2" id="KW-1185">Reference proteome</keyword>
<comment type="caution">
    <text evidence="1">The sequence shown here is derived from an EMBL/GenBank/DDBJ whole genome shotgun (WGS) entry which is preliminary data.</text>
</comment>